<dbReference type="GO" id="GO:0006351">
    <property type="term" value="P:DNA-templated transcription"/>
    <property type="evidence" value="ECO:0007669"/>
    <property type="project" value="TreeGrafter"/>
</dbReference>
<evidence type="ECO:0000259" key="5">
    <source>
        <dbReference type="PROSITE" id="PS50931"/>
    </source>
</evidence>
<evidence type="ECO:0000313" key="6">
    <source>
        <dbReference type="EMBL" id="TDQ78576.1"/>
    </source>
</evidence>
<dbReference type="Pfam" id="PF03466">
    <property type="entry name" value="LysR_substrate"/>
    <property type="match status" value="1"/>
</dbReference>
<dbReference type="GO" id="GO:0003700">
    <property type="term" value="F:DNA-binding transcription factor activity"/>
    <property type="evidence" value="ECO:0007669"/>
    <property type="project" value="InterPro"/>
</dbReference>
<evidence type="ECO:0000256" key="2">
    <source>
        <dbReference type="ARBA" id="ARBA00023015"/>
    </source>
</evidence>
<keyword evidence="3" id="KW-0238">DNA-binding</keyword>
<dbReference type="InterPro" id="IPR005119">
    <property type="entry name" value="LysR_subst-bd"/>
</dbReference>
<dbReference type="Pfam" id="PF00126">
    <property type="entry name" value="HTH_1"/>
    <property type="match status" value="1"/>
</dbReference>
<dbReference type="SUPFAM" id="SSF53850">
    <property type="entry name" value="Periplasmic binding protein-like II"/>
    <property type="match status" value="1"/>
</dbReference>
<name>A0A4R6WFF4_9PROT</name>
<dbReference type="SUPFAM" id="SSF46785">
    <property type="entry name" value="Winged helix' DNA-binding domain"/>
    <property type="match status" value="1"/>
</dbReference>
<dbReference type="FunFam" id="1.10.10.10:FF:000038">
    <property type="entry name" value="Glycine cleavage system transcriptional activator"/>
    <property type="match status" value="1"/>
</dbReference>
<evidence type="ECO:0000256" key="3">
    <source>
        <dbReference type="ARBA" id="ARBA00023125"/>
    </source>
</evidence>
<evidence type="ECO:0000313" key="7">
    <source>
        <dbReference type="Proteomes" id="UP000295783"/>
    </source>
</evidence>
<dbReference type="CDD" id="cd08432">
    <property type="entry name" value="PBP2_GcdR_TrpI_HvrB_AmpR_like"/>
    <property type="match status" value="1"/>
</dbReference>
<dbReference type="PANTHER" id="PTHR30537">
    <property type="entry name" value="HTH-TYPE TRANSCRIPTIONAL REGULATOR"/>
    <property type="match status" value="1"/>
</dbReference>
<dbReference type="EMBL" id="SNYW01000013">
    <property type="protein sequence ID" value="TDQ78576.1"/>
    <property type="molecule type" value="Genomic_DNA"/>
</dbReference>
<dbReference type="PANTHER" id="PTHR30537:SF74">
    <property type="entry name" value="HTH-TYPE TRANSCRIPTIONAL REGULATOR TRPI"/>
    <property type="match status" value="1"/>
</dbReference>
<feature type="domain" description="HTH lysR-type" evidence="5">
    <location>
        <begin position="7"/>
        <end position="64"/>
    </location>
</feature>
<sequence>MAKRNLPSLKSLQAFEAAARHLSFRVAAEELSLTQSAISHQVAALEERLGTDLFRRAARRVELTEAGAQLYPYLRDGFDRLAQGVGLVDRVRISGDLVVQVYVTVAVRWLLPRLHQFQAGHPDILVRLSTSQLDWEFDPTTGDLGLICTRAANRPGLHYTHLFDARLVAVCAPVVLQGGPGLRQPADLVNHAMLQVYTAAEDWHDWLEAAGLPTLKGRAAPKFDSYLLAIEAAVEGQGVAVVPEFMVSTDLKLGRLVKPFPEIEVRHGASWYLACLEERAAEPRIQHFRDWLTAEVARDPAFRA</sequence>
<dbReference type="Proteomes" id="UP000295783">
    <property type="component" value="Unassembled WGS sequence"/>
</dbReference>
<dbReference type="FunFam" id="3.40.190.10:FF:000017">
    <property type="entry name" value="Glycine cleavage system transcriptional activator"/>
    <property type="match status" value="1"/>
</dbReference>
<keyword evidence="2" id="KW-0805">Transcription regulation</keyword>
<dbReference type="PROSITE" id="PS50931">
    <property type="entry name" value="HTH_LYSR"/>
    <property type="match status" value="1"/>
</dbReference>
<organism evidence="6 7">
    <name type="scientific">Dongia mobilis</name>
    <dbReference type="NCBI Taxonomy" id="578943"/>
    <lineage>
        <taxon>Bacteria</taxon>
        <taxon>Pseudomonadati</taxon>
        <taxon>Pseudomonadota</taxon>
        <taxon>Alphaproteobacteria</taxon>
        <taxon>Rhodospirillales</taxon>
        <taxon>Dongiaceae</taxon>
        <taxon>Dongia</taxon>
    </lineage>
</organism>
<dbReference type="InterPro" id="IPR036390">
    <property type="entry name" value="WH_DNA-bd_sf"/>
</dbReference>
<proteinExistence type="inferred from homology"/>
<dbReference type="InterPro" id="IPR058163">
    <property type="entry name" value="LysR-type_TF_proteobact-type"/>
</dbReference>
<protein>
    <submittedName>
        <fullName evidence="6">LysR family glycine cleavage system transcriptional activator</fullName>
    </submittedName>
</protein>
<accession>A0A4R6WFF4</accession>
<comment type="similarity">
    <text evidence="1">Belongs to the LysR transcriptional regulatory family.</text>
</comment>
<dbReference type="PRINTS" id="PR00039">
    <property type="entry name" value="HTHLYSR"/>
</dbReference>
<dbReference type="InterPro" id="IPR000847">
    <property type="entry name" value="LysR_HTH_N"/>
</dbReference>
<gene>
    <name evidence="6" type="ORF">A8950_3632</name>
</gene>
<dbReference type="AlphaFoldDB" id="A0A4R6WFF4"/>
<comment type="caution">
    <text evidence="6">The sequence shown here is derived from an EMBL/GenBank/DDBJ whole genome shotgun (WGS) entry which is preliminary data.</text>
</comment>
<keyword evidence="7" id="KW-1185">Reference proteome</keyword>
<dbReference type="GO" id="GO:0043565">
    <property type="term" value="F:sequence-specific DNA binding"/>
    <property type="evidence" value="ECO:0007669"/>
    <property type="project" value="TreeGrafter"/>
</dbReference>
<dbReference type="InterPro" id="IPR036388">
    <property type="entry name" value="WH-like_DNA-bd_sf"/>
</dbReference>
<evidence type="ECO:0000256" key="1">
    <source>
        <dbReference type="ARBA" id="ARBA00009437"/>
    </source>
</evidence>
<reference evidence="6 7" key="1">
    <citation type="submission" date="2019-03" db="EMBL/GenBank/DDBJ databases">
        <title>Genomic Encyclopedia of Type Strains, Phase III (KMG-III): the genomes of soil and plant-associated and newly described type strains.</title>
        <authorList>
            <person name="Whitman W."/>
        </authorList>
    </citation>
    <scope>NUCLEOTIDE SEQUENCE [LARGE SCALE GENOMIC DNA]</scope>
    <source>
        <strain evidence="6 7">CGMCC 1.7660</strain>
    </source>
</reference>
<dbReference type="Gene3D" id="1.10.10.10">
    <property type="entry name" value="Winged helix-like DNA-binding domain superfamily/Winged helix DNA-binding domain"/>
    <property type="match status" value="1"/>
</dbReference>
<evidence type="ECO:0000256" key="4">
    <source>
        <dbReference type="ARBA" id="ARBA00023163"/>
    </source>
</evidence>
<dbReference type="Gene3D" id="3.40.190.10">
    <property type="entry name" value="Periplasmic binding protein-like II"/>
    <property type="match status" value="2"/>
</dbReference>
<keyword evidence="4" id="KW-0804">Transcription</keyword>